<dbReference type="InterPro" id="IPR011990">
    <property type="entry name" value="TPR-like_helical_dom_sf"/>
</dbReference>
<dbReference type="Proteomes" id="UP000316584">
    <property type="component" value="Chromosome"/>
</dbReference>
<proteinExistence type="predicted"/>
<evidence type="ECO:0000313" key="2">
    <source>
        <dbReference type="Proteomes" id="UP000316584"/>
    </source>
</evidence>
<sequence length="363" mass="38017">MLVVVALAVLRAPLGAWLWPETRAQALHGEAEQALAEGRLSAADGSGARELFEAALAMDPDRAEARAGLARVALAALEQARAAVAEGRFDDARRQLALARALSVPRAQADAVAVELRRREAGGDDLEAVYARAEQAHAQGRLDGGAKDALPLYMRVLALDPAHAGALRGREDALAEVLAQARESLRAGDVGEAARLVARARAYDPGHVDLPDTLARLTEEGGAEGDRIARLLKGEASPPGNPQDVAGTGGVATAAIPDAKERGRRLAAARECHERALRDNQLRRAGDCLEARAALGDDAGELAAAQRQLAERWLAVGDERLGAGEIDNARSALAAARKADPAAPGLADFERRVRAAAAALRLE</sequence>
<accession>A0A518N7P3</accession>
<dbReference type="SUPFAM" id="SSF48452">
    <property type="entry name" value="TPR-like"/>
    <property type="match status" value="1"/>
</dbReference>
<keyword evidence="2" id="KW-1185">Reference proteome</keyword>
<evidence type="ECO:0000313" key="1">
    <source>
        <dbReference type="EMBL" id="QDW67933.1"/>
    </source>
</evidence>
<dbReference type="OrthoDB" id="5935824at2"/>
<reference evidence="1 2" key="1">
    <citation type="submission" date="2019-07" db="EMBL/GenBank/DDBJ databases">
        <title>Full genome sequence of Luteimonas sp. Gr-4.</title>
        <authorList>
            <person name="Im W.-T."/>
        </authorList>
    </citation>
    <scope>NUCLEOTIDE SEQUENCE [LARGE SCALE GENOMIC DNA]</scope>
    <source>
        <strain evidence="1 2">Gr-4</strain>
    </source>
</reference>
<dbReference type="EMBL" id="CP042218">
    <property type="protein sequence ID" value="QDW67933.1"/>
    <property type="molecule type" value="Genomic_DNA"/>
</dbReference>
<dbReference type="Gene3D" id="1.25.40.10">
    <property type="entry name" value="Tetratricopeptide repeat domain"/>
    <property type="match status" value="1"/>
</dbReference>
<gene>
    <name evidence="1" type="ORF">FPZ22_10215</name>
</gene>
<name>A0A518N7P3_9GAMM</name>
<dbReference type="AlphaFoldDB" id="A0A518N7P3"/>
<dbReference type="KEGG" id="lug:FPZ22_10215"/>
<protein>
    <recommendedName>
        <fullName evidence="3">Tetratricopeptide repeat protein</fullName>
    </recommendedName>
</protein>
<evidence type="ECO:0008006" key="3">
    <source>
        <dbReference type="Google" id="ProtNLM"/>
    </source>
</evidence>
<organism evidence="1 2">
    <name type="scientific">Luteimonas granuli</name>
    <dbReference type="NCBI Taxonomy" id="1176533"/>
    <lineage>
        <taxon>Bacteria</taxon>
        <taxon>Pseudomonadati</taxon>
        <taxon>Pseudomonadota</taxon>
        <taxon>Gammaproteobacteria</taxon>
        <taxon>Lysobacterales</taxon>
        <taxon>Lysobacteraceae</taxon>
        <taxon>Luteimonas</taxon>
    </lineage>
</organism>